<keyword evidence="3" id="KW-0325">Glycoprotein</keyword>
<dbReference type="Gene3D" id="2.10.70.10">
    <property type="entry name" value="Complement Module, domain 1"/>
    <property type="match status" value="1"/>
</dbReference>
<dbReference type="PANTHER" id="PTHR24255">
    <property type="entry name" value="COMPLEMENT COMPONENT 1, S SUBCOMPONENT-RELATED"/>
    <property type="match status" value="1"/>
</dbReference>
<evidence type="ECO:0000256" key="3">
    <source>
        <dbReference type="ARBA" id="ARBA00023180"/>
    </source>
</evidence>
<evidence type="ECO:0000256" key="5">
    <source>
        <dbReference type="ARBA" id="ARBA00030583"/>
    </source>
</evidence>
<evidence type="ECO:0000256" key="1">
    <source>
        <dbReference type="ARBA" id="ARBA00021380"/>
    </source>
</evidence>
<dbReference type="EMBL" id="VBQZ03000253">
    <property type="protein sequence ID" value="MXQ98562.1"/>
    <property type="molecule type" value="Genomic_DNA"/>
</dbReference>
<dbReference type="Pfam" id="PF00431">
    <property type="entry name" value="CUB"/>
    <property type="match status" value="2"/>
</dbReference>
<dbReference type="Pfam" id="PF01257">
    <property type="entry name" value="2Fe-2S_thioredx"/>
    <property type="match status" value="1"/>
</dbReference>
<evidence type="ECO:0000256" key="2">
    <source>
        <dbReference type="ARBA" id="ARBA00023157"/>
    </source>
</evidence>
<evidence type="ECO:0000256" key="6">
    <source>
        <dbReference type="ARBA" id="ARBA00045293"/>
    </source>
</evidence>
<dbReference type="FunFam" id="3.40.30.10:FF:000022">
    <property type="entry name" value="NADH dehydrogenase flavoprotein 2, mitochondrial"/>
    <property type="match status" value="1"/>
</dbReference>
<comment type="caution">
    <text evidence="8">Lacks conserved residue(s) required for the propagation of feature annotation.</text>
</comment>
<gene>
    <name evidence="10" type="ORF">E5288_WYG002183</name>
</gene>
<dbReference type="Gene3D" id="3.40.30.10">
    <property type="entry name" value="Glutaredoxin"/>
    <property type="match status" value="1"/>
</dbReference>
<dbReference type="InterPro" id="IPR035914">
    <property type="entry name" value="Sperma_CUB_dom_sf"/>
</dbReference>
<dbReference type="GO" id="GO:0072562">
    <property type="term" value="C:blood microparticle"/>
    <property type="evidence" value="ECO:0007669"/>
    <property type="project" value="TreeGrafter"/>
</dbReference>
<evidence type="ECO:0000313" key="11">
    <source>
        <dbReference type="Proteomes" id="UP000322234"/>
    </source>
</evidence>
<evidence type="ECO:0000259" key="9">
    <source>
        <dbReference type="PROSITE" id="PS01180"/>
    </source>
</evidence>
<dbReference type="GO" id="GO:0008137">
    <property type="term" value="F:NADH dehydrogenase (ubiquinone) activity"/>
    <property type="evidence" value="ECO:0007669"/>
    <property type="project" value="UniProtKB-EC"/>
</dbReference>
<dbReference type="CDD" id="cd00041">
    <property type="entry name" value="CUB"/>
    <property type="match status" value="1"/>
</dbReference>
<dbReference type="CDD" id="cd03064">
    <property type="entry name" value="TRX_Fd_NuoE"/>
    <property type="match status" value="1"/>
</dbReference>
<dbReference type="PANTHER" id="PTHR24255:SF25">
    <property type="entry name" value="COMPLEMENT C1R SUBCOMPONENT"/>
    <property type="match status" value="1"/>
</dbReference>
<comment type="caution">
    <text evidence="10">The sequence shown here is derived from an EMBL/GenBank/DDBJ whole genome shotgun (WGS) entry which is preliminary data.</text>
</comment>
<comment type="subunit">
    <text evidence="4">Core subunit of respiratory chain NADH dehydrogenase (Complex I) which is composed of 45 different subunits. This is a component of the flavoprotein-sulfur (FP) fragment of the enzyme.</text>
</comment>
<dbReference type="Gene3D" id="2.60.120.290">
    <property type="entry name" value="Spermadhesin, CUB domain"/>
    <property type="match status" value="2"/>
</dbReference>
<evidence type="ECO:0000256" key="4">
    <source>
        <dbReference type="ARBA" id="ARBA00025820"/>
    </source>
</evidence>
<comment type="function">
    <text evidence="6">Core subunit of the mitochondrial membrane respiratory chain NADH dehydrogenase (Complex I) which catalyzes electron transfer from NADH through the respiratory chain, using ubiquinone as an electron acceptor. Parts of the peripheral arm of the enzyme, where the electrons from NADH are accepted by flavin mononucleotide (FMN) and then passed along a chain of iron-sulfur clusters by electron tunnelling to the final acceptor ubiquinone. Contains one iron-sulfur cluster.</text>
</comment>
<name>A0A6B0S8E4_9CETA</name>
<dbReference type="InterPro" id="IPR036249">
    <property type="entry name" value="Thioredoxin-like_sf"/>
</dbReference>
<dbReference type="AlphaFoldDB" id="A0A6B0S8E4"/>
<evidence type="ECO:0000256" key="7">
    <source>
        <dbReference type="ARBA" id="ARBA00048769"/>
    </source>
</evidence>
<dbReference type="PROSITE" id="PS01099">
    <property type="entry name" value="COMPLEX1_24K"/>
    <property type="match status" value="1"/>
</dbReference>
<dbReference type="InterPro" id="IPR042128">
    <property type="entry name" value="NuoE_dom"/>
</dbReference>
<reference evidence="10" key="1">
    <citation type="submission" date="2019-10" db="EMBL/GenBank/DDBJ databases">
        <title>The sequence and de novo assembly of the wild yak genome.</title>
        <authorList>
            <person name="Liu Y."/>
        </authorList>
    </citation>
    <scope>NUCLEOTIDE SEQUENCE [LARGE SCALE GENOMIC DNA]</scope>
    <source>
        <strain evidence="10">WY2019</strain>
    </source>
</reference>
<comment type="catalytic activity">
    <reaction evidence="7">
        <text>a ubiquinone + NADH + 5 H(+)(in) = a ubiquinol + NAD(+) + 4 H(+)(out)</text>
        <dbReference type="Rhea" id="RHEA:29091"/>
        <dbReference type="Rhea" id="RHEA-COMP:9565"/>
        <dbReference type="Rhea" id="RHEA-COMP:9566"/>
        <dbReference type="ChEBI" id="CHEBI:15378"/>
        <dbReference type="ChEBI" id="CHEBI:16389"/>
        <dbReference type="ChEBI" id="CHEBI:17976"/>
        <dbReference type="ChEBI" id="CHEBI:57540"/>
        <dbReference type="ChEBI" id="CHEBI:57945"/>
        <dbReference type="EC" id="7.1.1.2"/>
    </reaction>
    <physiologicalReaction direction="left-to-right" evidence="7">
        <dbReference type="Rhea" id="RHEA:29092"/>
    </physiologicalReaction>
</comment>
<dbReference type="SUPFAM" id="SSF49854">
    <property type="entry name" value="Spermadhesin, CUB domain"/>
    <property type="match status" value="2"/>
</dbReference>
<feature type="domain" description="CUB" evidence="9">
    <location>
        <begin position="221"/>
        <end position="266"/>
    </location>
</feature>
<dbReference type="SMART" id="SM00042">
    <property type="entry name" value="CUB"/>
    <property type="match status" value="1"/>
</dbReference>
<dbReference type="GO" id="GO:0004252">
    <property type="term" value="F:serine-type endopeptidase activity"/>
    <property type="evidence" value="ECO:0007669"/>
    <property type="project" value="TreeGrafter"/>
</dbReference>
<dbReference type="InterPro" id="IPR000859">
    <property type="entry name" value="CUB_dom"/>
</dbReference>
<dbReference type="GO" id="GO:0016491">
    <property type="term" value="F:oxidoreductase activity"/>
    <property type="evidence" value="ECO:0007669"/>
    <property type="project" value="InterPro"/>
</dbReference>
<protein>
    <recommendedName>
        <fullName evidence="1">NADH dehydrogenase [ubiquinone] flavoprotein 2, mitochondrial</fullName>
    </recommendedName>
    <alternativeName>
        <fullName evidence="5">NADH-ubiquinone oxidoreductase 24 kDa subunit</fullName>
    </alternativeName>
</protein>
<organism evidence="10 11">
    <name type="scientific">Bos mutus</name>
    <name type="common">wild yak</name>
    <dbReference type="NCBI Taxonomy" id="72004"/>
    <lineage>
        <taxon>Eukaryota</taxon>
        <taxon>Metazoa</taxon>
        <taxon>Chordata</taxon>
        <taxon>Craniata</taxon>
        <taxon>Vertebrata</taxon>
        <taxon>Euteleostomi</taxon>
        <taxon>Mammalia</taxon>
        <taxon>Eutheria</taxon>
        <taxon>Laurasiatheria</taxon>
        <taxon>Artiodactyla</taxon>
        <taxon>Ruminantia</taxon>
        <taxon>Pecora</taxon>
        <taxon>Bovidae</taxon>
        <taxon>Bovinae</taxon>
        <taxon>Bos</taxon>
    </lineage>
</organism>
<feature type="domain" description="CUB" evidence="9">
    <location>
        <begin position="49"/>
        <end position="175"/>
    </location>
</feature>
<dbReference type="InterPro" id="IPR002023">
    <property type="entry name" value="NuoE-like"/>
</dbReference>
<dbReference type="PROSITE" id="PS01180">
    <property type="entry name" value="CUB"/>
    <property type="match status" value="2"/>
</dbReference>
<dbReference type="Proteomes" id="UP000322234">
    <property type="component" value="Unassembled WGS sequence"/>
</dbReference>
<keyword evidence="2" id="KW-1015">Disulfide bond</keyword>
<dbReference type="GO" id="GO:0031638">
    <property type="term" value="P:zymogen activation"/>
    <property type="evidence" value="ECO:0007669"/>
    <property type="project" value="TreeGrafter"/>
</dbReference>
<sequence>MDREENAQRYGNPIPYQTASSAPLPPYRHLFPFGRWLLHLLLPVLFYRVGGAIPTPQGFYGEVMSPLFPKPYPNNFERTTVITVPMGYRVKLVFWQFDLEPLQGCFYDYVKISADKKTMGRFCGQLGSPLGNPPGRKEFMSQGNKMPLTFHSDFSNEENGTIMFYKGFLAYYQAVAQLSRGGPPRPGASTCATTTSAAISAPAVQAMSSSRMGVPARIYVSGRNIGEFCGKQRPERIDTQSNSVDLLFFTDESGDSRGWKLCYTSEVITCPQPKTLDSCTIIQDLQPLYHFKDRFTATCKEGYQLMEIQLELALARNLGLDVSSVSSRSPWKIHPESEKRPSWKLLKSPQESTEGIIGEVKHFQDSNGGRSGMSGDENVRTTTPCMLQNSDSILEAIQKKLGIKVGETTPDKLFTLIEVECLGACVNAPMVQINDNYYEDLTPKDIEEIIDELKAGKIPKPGLRSGRFSCEPAGGLTSLTEAPKGPRFGVQAGL</sequence>
<proteinExistence type="predicted"/>
<keyword evidence="11" id="KW-1185">Reference proteome</keyword>
<evidence type="ECO:0000313" key="10">
    <source>
        <dbReference type="EMBL" id="MXQ98562.1"/>
    </source>
</evidence>
<evidence type="ECO:0000256" key="8">
    <source>
        <dbReference type="PROSITE-ProRule" id="PRU00059"/>
    </source>
</evidence>
<dbReference type="SUPFAM" id="SSF52833">
    <property type="entry name" value="Thioredoxin-like"/>
    <property type="match status" value="1"/>
</dbReference>
<dbReference type="FunFam" id="2.60.120.290:FF:000028">
    <property type="entry name" value="Complement C1r subcomponent"/>
    <property type="match status" value="1"/>
</dbReference>
<accession>A0A6B0S8E4</accession>